<dbReference type="AlphaFoldDB" id="A0A0E9X0M4"/>
<evidence type="ECO:0000313" key="1">
    <source>
        <dbReference type="EMBL" id="JAH96262.1"/>
    </source>
</evidence>
<proteinExistence type="predicted"/>
<reference evidence="1" key="2">
    <citation type="journal article" date="2015" name="Fish Shellfish Immunol.">
        <title>Early steps in the European eel (Anguilla anguilla)-Vibrio vulnificus interaction in the gills: Role of the RtxA13 toxin.</title>
        <authorList>
            <person name="Callol A."/>
            <person name="Pajuelo D."/>
            <person name="Ebbesson L."/>
            <person name="Teles M."/>
            <person name="MacKenzie S."/>
            <person name="Amaro C."/>
        </authorList>
    </citation>
    <scope>NUCLEOTIDE SEQUENCE</scope>
</reference>
<protein>
    <submittedName>
        <fullName evidence="1">Uncharacterized protein</fullName>
    </submittedName>
</protein>
<reference evidence="1" key="1">
    <citation type="submission" date="2014-11" db="EMBL/GenBank/DDBJ databases">
        <authorList>
            <person name="Amaro Gonzalez C."/>
        </authorList>
    </citation>
    <scope>NUCLEOTIDE SEQUENCE</scope>
</reference>
<accession>A0A0E9X0M4</accession>
<dbReference type="EMBL" id="GBXM01012315">
    <property type="protein sequence ID" value="JAH96262.1"/>
    <property type="molecule type" value="Transcribed_RNA"/>
</dbReference>
<name>A0A0E9X0M4_ANGAN</name>
<sequence length="71" mass="8581">MIYPFFFPFLFGIRIFYGFSKKQNNIIRLHAMIVFSHFVPSDEKHPILMKFVRTKPAEQQEERVYHPVYAS</sequence>
<organism evidence="1">
    <name type="scientific">Anguilla anguilla</name>
    <name type="common">European freshwater eel</name>
    <name type="synonym">Muraena anguilla</name>
    <dbReference type="NCBI Taxonomy" id="7936"/>
    <lineage>
        <taxon>Eukaryota</taxon>
        <taxon>Metazoa</taxon>
        <taxon>Chordata</taxon>
        <taxon>Craniata</taxon>
        <taxon>Vertebrata</taxon>
        <taxon>Euteleostomi</taxon>
        <taxon>Actinopterygii</taxon>
        <taxon>Neopterygii</taxon>
        <taxon>Teleostei</taxon>
        <taxon>Anguilliformes</taxon>
        <taxon>Anguillidae</taxon>
        <taxon>Anguilla</taxon>
    </lineage>
</organism>